<accession>A0A0C2D3L4</accession>
<reference evidence="1 2" key="1">
    <citation type="submission" date="2014-12" db="EMBL/GenBank/DDBJ databases">
        <title>Genome assembly of Enhygromyxa salina DSM 15201.</title>
        <authorList>
            <person name="Sharma G."/>
            <person name="Subramanian S."/>
        </authorList>
    </citation>
    <scope>NUCLEOTIDE SEQUENCE [LARGE SCALE GENOMIC DNA]</scope>
    <source>
        <strain evidence="1 2">DSM 15201</strain>
    </source>
</reference>
<dbReference type="AlphaFoldDB" id="A0A0C2D3L4"/>
<dbReference type="Proteomes" id="UP000031599">
    <property type="component" value="Unassembled WGS sequence"/>
</dbReference>
<sequence>MESARQQFQHDMERADLPAAGNAPWHRVVWRVGAAVGLQRDYRRFG</sequence>
<proteinExistence type="predicted"/>
<name>A0A0C2D3L4_9BACT</name>
<gene>
    <name evidence="1" type="ORF">DB30_02844</name>
</gene>
<evidence type="ECO:0000313" key="1">
    <source>
        <dbReference type="EMBL" id="KIG17811.1"/>
    </source>
</evidence>
<evidence type="ECO:0000313" key="2">
    <source>
        <dbReference type="Proteomes" id="UP000031599"/>
    </source>
</evidence>
<organism evidence="1 2">
    <name type="scientific">Enhygromyxa salina</name>
    <dbReference type="NCBI Taxonomy" id="215803"/>
    <lineage>
        <taxon>Bacteria</taxon>
        <taxon>Pseudomonadati</taxon>
        <taxon>Myxococcota</taxon>
        <taxon>Polyangia</taxon>
        <taxon>Nannocystales</taxon>
        <taxon>Nannocystaceae</taxon>
        <taxon>Enhygromyxa</taxon>
    </lineage>
</organism>
<dbReference type="EMBL" id="JMCC02000020">
    <property type="protein sequence ID" value="KIG17811.1"/>
    <property type="molecule type" value="Genomic_DNA"/>
</dbReference>
<comment type="caution">
    <text evidence="1">The sequence shown here is derived from an EMBL/GenBank/DDBJ whole genome shotgun (WGS) entry which is preliminary data.</text>
</comment>
<protein>
    <submittedName>
        <fullName evidence="1">Uncharacterized protein</fullName>
    </submittedName>
</protein>